<dbReference type="PANTHER" id="PTHR12785">
    <property type="entry name" value="SPLICING FACTOR 3B"/>
    <property type="match status" value="1"/>
</dbReference>
<dbReference type="VEuPathDB" id="MicrosporidiaDB:NCER_100087"/>
<dbReference type="InterPro" id="IPR006568">
    <property type="entry name" value="PSP_pro-rich"/>
</dbReference>
<dbReference type="OMA" id="PSHWCQK"/>
<dbReference type="GeneID" id="36318455"/>
<gene>
    <name evidence="2" type="ORF">AAJ76_1000114740</name>
</gene>
<dbReference type="RefSeq" id="XP_024332416.1">
    <property type="nucleotide sequence ID" value="XM_024473561.1"/>
</dbReference>
<organism evidence="2 3">
    <name type="scientific">Vairimorpha ceranae</name>
    <dbReference type="NCBI Taxonomy" id="40302"/>
    <lineage>
        <taxon>Eukaryota</taxon>
        <taxon>Fungi</taxon>
        <taxon>Fungi incertae sedis</taxon>
        <taxon>Microsporidia</taxon>
        <taxon>Nosematidae</taxon>
        <taxon>Vairimorpha</taxon>
    </lineage>
</organism>
<dbReference type="Pfam" id="PF04037">
    <property type="entry name" value="DUF382"/>
    <property type="match status" value="1"/>
</dbReference>
<dbReference type="SMART" id="SM00581">
    <property type="entry name" value="PSP"/>
    <property type="match status" value="1"/>
</dbReference>
<dbReference type="VEuPathDB" id="MicrosporidiaDB:G9O61_00g002190"/>
<protein>
    <submittedName>
        <fullName evidence="2">Splicing factor 3b subunit 2</fullName>
    </submittedName>
</protein>
<keyword evidence="3" id="KW-1185">Reference proteome</keyword>
<sequence length="261" mass="30793">MYKEVPKEYAFIYRNKRNPINKKESKKLHRQALYNRLKSISPYPHLVEVEDVKSEDPIFYNKIKNLHSSVPVVKRWKNKFLFPINFNKKEYTIPISIINTGLDLLRQNIIQIKKNQTDKEKFLSKLFPKLGSASINPKKLYEAFSPFRPFMFPYGEVFDFTWETEKKRYCPGMLTDELKKALGMTEFSPPPWIFKMQKIGPPPSYPDLKIPGVNANIPPGCQYGYEPNKWGKPCFVPEEKEEYIFNLENQYLSLKPKKPDI</sequence>
<dbReference type="VEuPathDB" id="MicrosporidiaDB:AAJ76_1000114740"/>
<dbReference type="PANTHER" id="PTHR12785:SF6">
    <property type="entry name" value="SPLICING FACTOR 3B SUBUNIT 2"/>
    <property type="match status" value="1"/>
</dbReference>
<proteinExistence type="predicted"/>
<dbReference type="InterPro" id="IPR007180">
    <property type="entry name" value="DUF382"/>
</dbReference>
<dbReference type="EMBL" id="JPQZ01000001">
    <property type="protein sequence ID" value="KKO76674.1"/>
    <property type="molecule type" value="Genomic_DNA"/>
</dbReference>
<comment type="caution">
    <text evidence="2">The sequence shown here is derived from an EMBL/GenBank/DDBJ whole genome shotgun (WGS) entry which is preliminary data.</text>
</comment>
<evidence type="ECO:0000313" key="3">
    <source>
        <dbReference type="Proteomes" id="UP000034350"/>
    </source>
</evidence>
<accession>A0A0F9ZHF6</accession>
<evidence type="ECO:0000259" key="1">
    <source>
        <dbReference type="SMART" id="SM00581"/>
    </source>
</evidence>
<dbReference type="Pfam" id="PF04046">
    <property type="entry name" value="PSP"/>
    <property type="match status" value="1"/>
</dbReference>
<name>A0A0F9ZHF6_9MICR</name>
<evidence type="ECO:0000313" key="2">
    <source>
        <dbReference type="EMBL" id="KKO76674.1"/>
    </source>
</evidence>
<dbReference type="GO" id="GO:0005634">
    <property type="term" value="C:nucleus"/>
    <property type="evidence" value="ECO:0007669"/>
    <property type="project" value="InterPro"/>
</dbReference>
<dbReference type="Proteomes" id="UP000034350">
    <property type="component" value="Unassembled WGS sequence"/>
</dbReference>
<reference evidence="2 3" key="1">
    <citation type="journal article" date="2015" name="Environ. Microbiol.">
        <title>Genome analyses suggest the presence of polyploidy and recent human-driven expansions in eight global populations of the honeybee pathogen Nosema ceranae.</title>
        <authorList>
            <person name="Pelin A."/>
            <person name="Selman M."/>
            <person name="Aris-Brosou S."/>
            <person name="Farinelli L."/>
            <person name="Corradi N."/>
        </authorList>
    </citation>
    <scope>NUCLEOTIDE SEQUENCE [LARGE SCALE GENOMIC DNA]</scope>
    <source>
        <strain evidence="2 3">PA08 1199</strain>
    </source>
</reference>
<dbReference type="OrthoDB" id="10260794at2759"/>
<dbReference type="AlphaFoldDB" id="A0A0F9ZHF6"/>
<feature type="domain" description="PSP proline-rich" evidence="1">
    <location>
        <begin position="166"/>
        <end position="219"/>
    </location>
</feature>
<dbReference type="InterPro" id="IPR052584">
    <property type="entry name" value="U2_snRNP_Complex_Component"/>
</dbReference>